<comment type="caution">
    <text evidence="15">The sequence shown here is derived from an EMBL/GenBank/DDBJ whole genome shotgun (WGS) entry which is preliminary data.</text>
</comment>
<dbReference type="Gene3D" id="2.40.170.20">
    <property type="entry name" value="TonB-dependent receptor, beta-barrel domain"/>
    <property type="match status" value="1"/>
</dbReference>
<keyword evidence="10 11" id="KW-0998">Cell outer membrane</keyword>
<evidence type="ECO:0000313" key="15">
    <source>
        <dbReference type="EMBL" id="RJF90597.1"/>
    </source>
</evidence>
<gene>
    <name evidence="15" type="ORF">D3876_10245</name>
</gene>
<keyword evidence="6" id="KW-0408">Iron</keyword>
<dbReference type="InterPro" id="IPR012910">
    <property type="entry name" value="Plug_dom"/>
</dbReference>
<keyword evidence="9 11" id="KW-0472">Membrane</keyword>
<organism evidence="15 16">
    <name type="scientific">Sphingomonas cavernae</name>
    <dbReference type="NCBI Taxonomy" id="2320861"/>
    <lineage>
        <taxon>Bacteria</taxon>
        <taxon>Pseudomonadati</taxon>
        <taxon>Pseudomonadota</taxon>
        <taxon>Alphaproteobacteria</taxon>
        <taxon>Sphingomonadales</taxon>
        <taxon>Sphingomonadaceae</taxon>
        <taxon>Sphingomonas</taxon>
    </lineage>
</organism>
<keyword evidence="4" id="KW-0410">Iron transport</keyword>
<reference evidence="15 16" key="1">
    <citation type="submission" date="2018-09" db="EMBL/GenBank/DDBJ databases">
        <authorList>
            <person name="Zhu H."/>
        </authorList>
    </citation>
    <scope>NUCLEOTIDE SEQUENCE [LARGE SCALE GENOMIC DNA]</scope>
    <source>
        <strain evidence="15 16">K2R01-6</strain>
    </source>
</reference>
<dbReference type="PANTHER" id="PTHR32552:SF81">
    <property type="entry name" value="TONB-DEPENDENT OUTER MEMBRANE RECEPTOR"/>
    <property type="match status" value="1"/>
</dbReference>
<feature type="domain" description="TonB-dependent receptor-like beta-barrel" evidence="13">
    <location>
        <begin position="347"/>
        <end position="784"/>
    </location>
</feature>
<comment type="similarity">
    <text evidence="11 12">Belongs to the TonB-dependent receptor family.</text>
</comment>
<evidence type="ECO:0000256" key="11">
    <source>
        <dbReference type="PROSITE-ProRule" id="PRU01360"/>
    </source>
</evidence>
<dbReference type="InterPro" id="IPR000531">
    <property type="entry name" value="Beta-barrel_TonB"/>
</dbReference>
<dbReference type="Pfam" id="PF00593">
    <property type="entry name" value="TonB_dep_Rec_b-barrel"/>
    <property type="match status" value="1"/>
</dbReference>
<name>A0A418WKM0_9SPHN</name>
<dbReference type="OrthoDB" id="9760494at2"/>
<dbReference type="Proteomes" id="UP000286100">
    <property type="component" value="Unassembled WGS sequence"/>
</dbReference>
<evidence type="ECO:0000259" key="14">
    <source>
        <dbReference type="Pfam" id="PF07715"/>
    </source>
</evidence>
<keyword evidence="16" id="KW-1185">Reference proteome</keyword>
<keyword evidence="5 11" id="KW-0812">Transmembrane</keyword>
<evidence type="ECO:0000256" key="5">
    <source>
        <dbReference type="ARBA" id="ARBA00022692"/>
    </source>
</evidence>
<dbReference type="AlphaFoldDB" id="A0A418WKM0"/>
<evidence type="ECO:0008006" key="17">
    <source>
        <dbReference type="Google" id="ProtNLM"/>
    </source>
</evidence>
<evidence type="ECO:0000256" key="12">
    <source>
        <dbReference type="RuleBase" id="RU003357"/>
    </source>
</evidence>
<evidence type="ECO:0000256" key="3">
    <source>
        <dbReference type="ARBA" id="ARBA00022452"/>
    </source>
</evidence>
<dbReference type="PROSITE" id="PS52016">
    <property type="entry name" value="TONB_DEPENDENT_REC_3"/>
    <property type="match status" value="1"/>
</dbReference>
<feature type="domain" description="TonB-dependent receptor plug" evidence="14">
    <location>
        <begin position="90"/>
        <end position="199"/>
    </location>
</feature>
<dbReference type="GO" id="GO:0006826">
    <property type="term" value="P:iron ion transport"/>
    <property type="evidence" value="ECO:0007669"/>
    <property type="project" value="UniProtKB-KW"/>
</dbReference>
<proteinExistence type="inferred from homology"/>
<sequence>MSKCPDKLLDLSGQLCNSAWGCGENRHAFLGGGISMKYRSLRFAAMLFAGCAAPALAQADSAIRTAGANEASPVDTGEIIVTARKREERLQDVPLSISVVGSDTIDRANLENISDLAMQTPGFSFKQGFGRIGGGGGAGVRPSIRGMSSVVGAPNAAFFVDGVFVSDNISSYHLDNLERVEVIKGPQSALFGRQTFSGAINYVTRRPTNDFSGKAKLTLAEYDNLEASGYLSGPIVTDVLLFEMNARYSTFGGDYVNGDTGKRDLGAQKSTNVGGRLLFTPSTNFEAIASIGFSQDRDKGYVYGFQGSAKNNCFAPPIVGTMPFPRTNTSRRGFYCGEVEILPSYAYNNDAIEAAGFDGLNREFLRTSLAMTYTTDSGFSLTSISAYNTNDSITGQDNTLLPSANPAFTVDRSKSEDFSQEIRLMTPQDKPLRGLIGAYYYREDVEPGFTYTNTSPTRRPFDSEDGVRSKSVFGMIEGAVTDQVTLSAEARYQSETIKGSTEVLGTAGNPPPATTGIRRAKFDAFLPRFTARYEPSSDVSFYVSAAKGNKPGGFNNFPTDAIPADIAAFTAAGFDVFDEETAWSYEIGSKGRIGGVVDAAVAAFYIDWTKQQLSRGEAYTRLNGTPNSVAFIQNAGASEIKGFEVELSGKPADWLYLRLGYTYVNAEFTDFYDDTTEEIFDTDGRPARLPNGQRNPADVDGLAGGDVSGNKLPQTPEHQIIATAQVTAPLSGALEFFGRGDFAYESKRYAQVDNLNHTGDSYNVNLSIGIERPEWSVSLFARNLLNDQTPLVVTRLLDFNRLLTRVNPLTGRNQTTFFRDFAVSAPRKQQFGINLQYRF</sequence>
<keyword evidence="2 11" id="KW-0813">Transport</keyword>
<dbReference type="Pfam" id="PF07715">
    <property type="entry name" value="Plug"/>
    <property type="match status" value="1"/>
</dbReference>
<evidence type="ECO:0000256" key="8">
    <source>
        <dbReference type="ARBA" id="ARBA00023077"/>
    </source>
</evidence>
<dbReference type="EMBL" id="QYUM01000003">
    <property type="protein sequence ID" value="RJF90597.1"/>
    <property type="molecule type" value="Genomic_DNA"/>
</dbReference>
<accession>A0A418WKM0</accession>
<keyword evidence="8 12" id="KW-0798">TonB box</keyword>
<comment type="subcellular location">
    <subcellularLocation>
        <location evidence="1 11">Cell outer membrane</location>
        <topology evidence="1 11">Multi-pass membrane protein</topology>
    </subcellularLocation>
</comment>
<keyword evidence="7" id="KW-0406">Ion transport</keyword>
<evidence type="ECO:0000256" key="4">
    <source>
        <dbReference type="ARBA" id="ARBA00022496"/>
    </source>
</evidence>
<dbReference type="InterPro" id="IPR036942">
    <property type="entry name" value="Beta-barrel_TonB_sf"/>
</dbReference>
<dbReference type="InterPro" id="IPR039426">
    <property type="entry name" value="TonB-dep_rcpt-like"/>
</dbReference>
<protein>
    <recommendedName>
        <fullName evidence="17">TonB-dependent receptor</fullName>
    </recommendedName>
</protein>
<keyword evidence="3 11" id="KW-1134">Transmembrane beta strand</keyword>
<evidence type="ECO:0000256" key="1">
    <source>
        <dbReference type="ARBA" id="ARBA00004571"/>
    </source>
</evidence>
<evidence type="ECO:0000313" key="16">
    <source>
        <dbReference type="Proteomes" id="UP000286100"/>
    </source>
</evidence>
<evidence type="ECO:0000256" key="9">
    <source>
        <dbReference type="ARBA" id="ARBA00023136"/>
    </source>
</evidence>
<evidence type="ECO:0000259" key="13">
    <source>
        <dbReference type="Pfam" id="PF00593"/>
    </source>
</evidence>
<evidence type="ECO:0000256" key="7">
    <source>
        <dbReference type="ARBA" id="ARBA00023065"/>
    </source>
</evidence>
<evidence type="ECO:0000256" key="2">
    <source>
        <dbReference type="ARBA" id="ARBA00022448"/>
    </source>
</evidence>
<dbReference type="GO" id="GO:0009279">
    <property type="term" value="C:cell outer membrane"/>
    <property type="evidence" value="ECO:0007669"/>
    <property type="project" value="UniProtKB-SubCell"/>
</dbReference>
<evidence type="ECO:0000256" key="6">
    <source>
        <dbReference type="ARBA" id="ARBA00023004"/>
    </source>
</evidence>
<dbReference type="SUPFAM" id="SSF56935">
    <property type="entry name" value="Porins"/>
    <property type="match status" value="1"/>
</dbReference>
<dbReference type="PANTHER" id="PTHR32552">
    <property type="entry name" value="FERRICHROME IRON RECEPTOR-RELATED"/>
    <property type="match status" value="1"/>
</dbReference>
<evidence type="ECO:0000256" key="10">
    <source>
        <dbReference type="ARBA" id="ARBA00023237"/>
    </source>
</evidence>